<keyword evidence="14" id="KW-0472">Membrane</keyword>
<keyword evidence="9" id="KW-0233">DNA recombination</keyword>
<feature type="region of interest" description="Disordered" evidence="13">
    <location>
        <begin position="1423"/>
        <end position="1455"/>
    </location>
</feature>
<keyword evidence="6" id="KW-0227">DNA damage</keyword>
<comment type="similarity">
    <text evidence="3">Belongs to the SMC family. SMC6 subfamily.</text>
</comment>
<feature type="coiled-coil region" evidence="12">
    <location>
        <begin position="342"/>
        <end position="369"/>
    </location>
</feature>
<dbReference type="Gene3D" id="3.40.50.300">
    <property type="entry name" value="P-loop containing nucleotide triphosphate hydrolases"/>
    <property type="match status" value="2"/>
</dbReference>
<gene>
    <name evidence="17" type="ORF">K489DRAFT_434953</name>
</gene>
<feature type="compositionally biased region" description="Basic and acidic residues" evidence="13">
    <location>
        <begin position="1"/>
        <end position="10"/>
    </location>
</feature>
<evidence type="ECO:0000256" key="9">
    <source>
        <dbReference type="ARBA" id="ARBA00023172"/>
    </source>
</evidence>
<dbReference type="PANTHER" id="PTHR19306:SF6">
    <property type="entry name" value="STRUCTURAL MAINTENANCE OF CHROMOSOMES PROTEIN 6"/>
    <property type="match status" value="1"/>
</dbReference>
<reference evidence="17" key="2">
    <citation type="submission" date="2020-04" db="EMBL/GenBank/DDBJ databases">
        <authorList>
            <consortium name="NCBI Genome Project"/>
        </authorList>
    </citation>
    <scope>NUCLEOTIDE SEQUENCE</scope>
    <source>
        <strain evidence="17">CBS 342.82</strain>
    </source>
</reference>
<evidence type="ECO:0000256" key="4">
    <source>
        <dbReference type="ARBA" id="ARBA00022454"/>
    </source>
</evidence>
<comment type="subcellular location">
    <subcellularLocation>
        <location evidence="2">Chromosome</location>
    </subcellularLocation>
    <subcellularLocation>
        <location evidence="1">Nucleus</location>
    </subcellularLocation>
</comment>
<feature type="region of interest" description="Disordered" evidence="13">
    <location>
        <begin position="778"/>
        <end position="800"/>
    </location>
</feature>
<evidence type="ECO:0000256" key="3">
    <source>
        <dbReference type="ARBA" id="ARBA00006793"/>
    </source>
</evidence>
<dbReference type="GeneID" id="54366380"/>
<dbReference type="GO" id="GO:0030915">
    <property type="term" value="C:Smc5-Smc6 complex"/>
    <property type="evidence" value="ECO:0007669"/>
    <property type="project" value="TreeGrafter"/>
</dbReference>
<keyword evidence="11" id="KW-0539">Nucleus</keyword>
<evidence type="ECO:0000256" key="10">
    <source>
        <dbReference type="ARBA" id="ARBA00023204"/>
    </source>
</evidence>
<evidence type="ECO:0000256" key="12">
    <source>
        <dbReference type="SAM" id="Coils"/>
    </source>
</evidence>
<dbReference type="GO" id="GO:0005524">
    <property type="term" value="F:ATP binding"/>
    <property type="evidence" value="ECO:0007669"/>
    <property type="project" value="UniProtKB-KW"/>
</dbReference>
<dbReference type="GO" id="GO:0016787">
    <property type="term" value="F:hydrolase activity"/>
    <property type="evidence" value="ECO:0007669"/>
    <property type="project" value="UniProtKB-KW"/>
</dbReference>
<evidence type="ECO:0000256" key="5">
    <source>
        <dbReference type="ARBA" id="ARBA00022741"/>
    </source>
</evidence>
<evidence type="ECO:0000313" key="17">
    <source>
        <dbReference type="RefSeq" id="XP_033455796.1"/>
    </source>
</evidence>
<feature type="coiled-coil region" evidence="12">
    <location>
        <begin position="927"/>
        <end position="989"/>
    </location>
</feature>
<feature type="domain" description="RecF/RecN/SMC N-terminal" evidence="15">
    <location>
        <begin position="108"/>
        <end position="1116"/>
    </location>
</feature>
<feature type="region of interest" description="Disordered" evidence="13">
    <location>
        <begin position="1549"/>
        <end position="1571"/>
    </location>
</feature>
<dbReference type="Proteomes" id="UP000504637">
    <property type="component" value="Unplaced"/>
</dbReference>
<dbReference type="RefSeq" id="XP_033455796.1">
    <property type="nucleotide sequence ID" value="XM_033608580.1"/>
</dbReference>
<dbReference type="GO" id="GO:0003684">
    <property type="term" value="F:damaged DNA binding"/>
    <property type="evidence" value="ECO:0007669"/>
    <property type="project" value="TreeGrafter"/>
</dbReference>
<proteinExistence type="inferred from homology"/>
<dbReference type="InterPro" id="IPR003395">
    <property type="entry name" value="RecF/RecN/SMC_N"/>
</dbReference>
<evidence type="ECO:0000256" key="14">
    <source>
        <dbReference type="SAM" id="Phobius"/>
    </source>
</evidence>
<evidence type="ECO:0000256" key="13">
    <source>
        <dbReference type="SAM" id="MobiDB-lite"/>
    </source>
</evidence>
<evidence type="ECO:0000256" key="6">
    <source>
        <dbReference type="ARBA" id="ARBA00022763"/>
    </source>
</evidence>
<dbReference type="SUPFAM" id="SSF52540">
    <property type="entry name" value="P-loop containing nucleoside triphosphate hydrolases"/>
    <property type="match status" value="1"/>
</dbReference>
<keyword evidence="17" id="KW-0378">Hydrolase</keyword>
<keyword evidence="7" id="KW-0067">ATP-binding</keyword>
<keyword evidence="8 12" id="KW-0175">Coiled coil</keyword>
<protein>
    <submittedName>
        <fullName evidence="17">P-loop containing nucleoside triphosphate hydrolase protein</fullName>
    </submittedName>
</protein>
<evidence type="ECO:0000256" key="7">
    <source>
        <dbReference type="ARBA" id="ARBA00022840"/>
    </source>
</evidence>
<accession>A0A6J3LSI2</accession>
<feature type="compositionally biased region" description="Acidic residues" evidence="13">
    <location>
        <begin position="44"/>
        <end position="54"/>
    </location>
</feature>
<evidence type="ECO:0000313" key="16">
    <source>
        <dbReference type="Proteomes" id="UP000504637"/>
    </source>
</evidence>
<keyword evidence="16" id="KW-1185">Reference proteome</keyword>
<dbReference type="GO" id="GO:0005634">
    <property type="term" value="C:nucleus"/>
    <property type="evidence" value="ECO:0007669"/>
    <property type="project" value="UniProtKB-SubCell"/>
</dbReference>
<dbReference type="GO" id="GO:0003697">
    <property type="term" value="F:single-stranded DNA binding"/>
    <property type="evidence" value="ECO:0007669"/>
    <property type="project" value="TreeGrafter"/>
</dbReference>
<keyword evidence="14" id="KW-1133">Transmembrane helix</keyword>
<keyword evidence="10" id="KW-0234">DNA repair</keyword>
<evidence type="ECO:0000256" key="11">
    <source>
        <dbReference type="ARBA" id="ARBA00023242"/>
    </source>
</evidence>
<feature type="region of interest" description="Disordered" evidence="13">
    <location>
        <begin position="691"/>
        <end position="710"/>
    </location>
</feature>
<keyword evidence="14" id="KW-0812">Transmembrane</keyword>
<dbReference type="Pfam" id="PF02463">
    <property type="entry name" value="SMC_N"/>
    <property type="match status" value="1"/>
</dbReference>
<dbReference type="GO" id="GO:0000724">
    <property type="term" value="P:double-strand break repair via homologous recombination"/>
    <property type="evidence" value="ECO:0007669"/>
    <property type="project" value="TreeGrafter"/>
</dbReference>
<dbReference type="GO" id="GO:0035861">
    <property type="term" value="C:site of double-strand break"/>
    <property type="evidence" value="ECO:0007669"/>
    <property type="project" value="TreeGrafter"/>
</dbReference>
<feature type="region of interest" description="Disordered" evidence="13">
    <location>
        <begin position="1"/>
        <end position="81"/>
    </location>
</feature>
<dbReference type="InterPro" id="IPR027417">
    <property type="entry name" value="P-loop_NTPase"/>
</dbReference>
<feature type="coiled-coil region" evidence="12">
    <location>
        <begin position="433"/>
        <end position="531"/>
    </location>
</feature>
<dbReference type="PANTHER" id="PTHR19306">
    <property type="entry name" value="STRUCTURAL MAINTENANCE OF CHROMOSOMES 5,6 SMC5, SMC6"/>
    <property type="match status" value="1"/>
</dbReference>
<keyword evidence="5" id="KW-0547">Nucleotide-binding</keyword>
<feature type="transmembrane region" description="Helical" evidence="14">
    <location>
        <begin position="1462"/>
        <end position="1489"/>
    </location>
</feature>
<keyword evidence="4" id="KW-0158">Chromosome</keyword>
<evidence type="ECO:0000259" key="15">
    <source>
        <dbReference type="Pfam" id="PF02463"/>
    </source>
</evidence>
<name>A0A6J3LSI2_9PEZI</name>
<reference evidence="17" key="1">
    <citation type="submission" date="2020-01" db="EMBL/GenBank/DDBJ databases">
        <authorList>
            <consortium name="DOE Joint Genome Institute"/>
            <person name="Haridas S."/>
            <person name="Albert R."/>
            <person name="Binder M."/>
            <person name="Bloem J."/>
            <person name="Labutti K."/>
            <person name="Salamov A."/>
            <person name="Andreopoulos B."/>
            <person name="Baker S.E."/>
            <person name="Barry K."/>
            <person name="Bills G."/>
            <person name="Bluhm B.H."/>
            <person name="Cannon C."/>
            <person name="Castanera R."/>
            <person name="Culley D.E."/>
            <person name="Daum C."/>
            <person name="Ezra D."/>
            <person name="Gonzalez J.B."/>
            <person name="Henrissat B."/>
            <person name="Kuo A."/>
            <person name="Liang C."/>
            <person name="Lipzen A."/>
            <person name="Lutzoni F."/>
            <person name="Magnuson J."/>
            <person name="Mondo S."/>
            <person name="Nolan M."/>
            <person name="Ohm R."/>
            <person name="Pangilinan J."/>
            <person name="Park H.-J."/>
            <person name="Ramirez L."/>
            <person name="Alfaro M."/>
            <person name="Sun H."/>
            <person name="Tritt A."/>
            <person name="Yoshinaga Y."/>
            <person name="Zwiers L.-H."/>
            <person name="Turgeon B.G."/>
            <person name="Goodwin S.B."/>
            <person name="Spatafora J.W."/>
            <person name="Crous P.W."/>
            <person name="Grigoriev I.V."/>
        </authorList>
    </citation>
    <scope>NUCLEOTIDE SEQUENCE</scope>
    <source>
        <strain evidence="17">CBS 342.82</strain>
    </source>
</reference>
<reference evidence="17" key="3">
    <citation type="submission" date="2025-08" db="UniProtKB">
        <authorList>
            <consortium name="RefSeq"/>
        </authorList>
    </citation>
    <scope>IDENTIFICATION</scope>
    <source>
        <strain evidence="17">CBS 342.82</strain>
    </source>
</reference>
<sequence>MSSSKRTRDAEDVDDYEDGASARHVQRKRSRVSLAAERDGSVVSDDEDEEEDVNDATADGDLRSSNSQVSSEDEDDDDDEVNELRATQFIQKSRREHADNIAAEQGIIEEVFCRNFMCHTKLRIKLGPLINFIIGHNGSGKSAVLTALTMCLGGKATATNRGGSLKSLIKEGQESAALSVKIKNQGDNAYKPELYGRSIIVERHFSRSGTSGFKIKNSDERVITTKKADLDDILDFFAFQLDNPINVLTQDMARQFLSNSSAAEKYKFFIRGTQLETLNGDYKLIEEHQNNMEEKLALRVDDVKILHTKAREAHAKKQRLDATQSIREKIERLERMHAWAQVEEQEQALRVCEEALEKAEEAVRDKEADAERIGGVFEGHNQAWEAAKSGIDALKEPIPELRDLLGQAKESFENNTKEIMSVQAEQRTIRENRKKQKDVTKRLEGEIREEQARLSDAQGEAYTQRLEELESLKEAFEQARLAHQQHQRDVAPLEKTRDECAIQAGDADAKMAQAREELDRAKGRLNNLAREQGRKFAGYPDKMEQLVRDIERETRWRAKPVGPFGLHVKLIKSEWASIIETTLGGSLNAFAVTCADDQRLLAQILKKYNSQSSIFIGNPRPLDTNGKEPDSDVDTILRVLRIDDDLVRNTLIINHFVEQTVLIKEQEAAMDYMYGSGHRQNVKATIAMTNRPGSGTRYEHSRGGQKSSPVKAWAGAARLQVDRADQTRIQQERVRAAEQEFETINEERRRGQTELSQAKQAVIRWKRDDERLRIQAQRAEDDVEAKNNEIEANRPQDGKLQELERQLQEAKDELQAASASFEDSVVAKDRLDEMARERKDKVDKAREQLEEAEKRIEKATKRAERIESDRTRALHEKNEAFGAVDSSKNHVVRTRKNRDDQQEIVMEYISEASKICDRVPVDPGVNVEVLDEQVKRLNDDYDRAEREAGGTREELTRAWSVAQTEYVQAKRELNDLRRLERKLKLSLNERQRRWTLFRKFISVRAKINFHYLLSERSFRGRVILDHSSKLLDISVEPDISKTSDAGRQAKTLSGGEKSFSTICLLLSIWEAIGSPIRCLDEFDVFMDSVNRSTSMTMMIQAARRAVGKQFVLITPQAMNNVEMGDDSTGGAAQYLTGAGGPGNQNSTFGNPLLCRAGAGTPNITGSVTIAPTILQGGRADGSVNFQPVTWGVTVYQPSNIPADSARSELSLWFNTNGANYSDNYALGWDTCYFWISPFSLNTFYRGQKDNGQCKETLDATCINDLKTAAQTQASLLVKNPTPGPNSNLTRNSLPGVCSMIAVAVTQNFPPSCARFMGGPGALYGGAPSFGGALTGPDSLVAEAACTTKYGSLMWTQVGGSDLSTYTIASWWVLGIMTLFLPIADYARPVTLPQPVAELSCFKANNFSQGSIVTSDLPPQPSVAVNSSNLNDLTNGTHPTNSTTGSTNLGPGSTASSGPVQKMLGTGAIIGIVIGILAALALIAGIVILLRRRKARSQPGAAPDARYSDGGKAELLFRNTSVEAPHMNTIYEMPAPKQMMELQVRNPPPGPFEMPAHNEETANFSFDPSYKR</sequence>
<evidence type="ECO:0000256" key="1">
    <source>
        <dbReference type="ARBA" id="ARBA00004123"/>
    </source>
</evidence>
<organism evidence="17">
    <name type="scientific">Dissoconium aciculare CBS 342.82</name>
    <dbReference type="NCBI Taxonomy" id="1314786"/>
    <lineage>
        <taxon>Eukaryota</taxon>
        <taxon>Fungi</taxon>
        <taxon>Dikarya</taxon>
        <taxon>Ascomycota</taxon>
        <taxon>Pezizomycotina</taxon>
        <taxon>Dothideomycetes</taxon>
        <taxon>Dothideomycetidae</taxon>
        <taxon>Mycosphaerellales</taxon>
        <taxon>Dissoconiaceae</taxon>
        <taxon>Dissoconium</taxon>
    </lineage>
</organism>
<feature type="compositionally biased region" description="Acidic residues" evidence="13">
    <location>
        <begin position="71"/>
        <end position="81"/>
    </location>
</feature>
<evidence type="ECO:0000256" key="2">
    <source>
        <dbReference type="ARBA" id="ARBA00004286"/>
    </source>
</evidence>
<dbReference type="OrthoDB" id="10072614at2759"/>
<evidence type="ECO:0000256" key="8">
    <source>
        <dbReference type="ARBA" id="ARBA00023054"/>
    </source>
</evidence>